<keyword evidence="1" id="KW-0040">ANK repeat</keyword>
<dbReference type="OMA" id="WSIDGIF"/>
<feature type="repeat" description="TPR" evidence="2">
    <location>
        <begin position="375"/>
        <end position="408"/>
    </location>
</feature>
<evidence type="ECO:0000313" key="5">
    <source>
        <dbReference type="Proteomes" id="UP000006038"/>
    </source>
</evidence>
<dbReference type="Gramene" id="OB09G10550.1">
    <property type="protein sequence ID" value="OB09G10550.1"/>
    <property type="gene ID" value="OB09G10550"/>
</dbReference>
<sequence>MAKQQRERMLLQAAFDGNLRLLRKMARGLDMTGQQGEAGVLAAVADARSGSRALHLAATEGRMDVLRYLVEDIRLDVNQTNDKDETPLFLSAFFGRTAATRYLIDHGADPMIVGKSGSPLHVAVGKGHCEIVELLLSRGIGIVFHPLHGTPLHTAATRGQVSTMKILLDHHADPNKVFNLDDTPLILAISSKSLECVKLLIQAGADVNFRDSNGDTYVMVAAKYGFSGVMKCLLDAGANPNIPDEFGAFPIEVAALQGHREIVEILFPLTLPISMLPDWSIDGIISHVKNFGLKRDKDLCVKKLAQLKLRGKEAFRRKEYLLAGQLYTSAIELGSNPDDYATLLANRSLCWLRLENGERALVDGNMCRMLQPHWPKACYRQGAAFMLLKEYENACKAFLDGLKIDPTNVEMENALRAAVEAMRNDLCTKKNQ</sequence>
<dbReference type="InterPro" id="IPR002110">
    <property type="entry name" value="Ankyrin_rpt"/>
</dbReference>
<proteinExistence type="predicted"/>
<dbReference type="SUPFAM" id="SSF48403">
    <property type="entry name" value="Ankyrin repeat"/>
    <property type="match status" value="1"/>
</dbReference>
<dbReference type="Pfam" id="PF12796">
    <property type="entry name" value="Ank_2"/>
    <property type="match status" value="2"/>
</dbReference>
<dbReference type="Proteomes" id="UP000006038">
    <property type="component" value="Chromosome 9"/>
</dbReference>
<dbReference type="PROSITE" id="PS50005">
    <property type="entry name" value="TPR"/>
    <property type="match status" value="1"/>
</dbReference>
<dbReference type="SMART" id="SM00028">
    <property type="entry name" value="TPR"/>
    <property type="match status" value="3"/>
</dbReference>
<keyword evidence="2" id="KW-0802">TPR repeat</keyword>
<dbReference type="EnsemblPlants" id="OB09G10550.1">
    <property type="protein sequence ID" value="OB09G10550.1"/>
    <property type="gene ID" value="OB09G10550"/>
</dbReference>
<dbReference type="Gene3D" id="1.25.40.10">
    <property type="entry name" value="Tetratricopeptide repeat domain"/>
    <property type="match status" value="1"/>
</dbReference>
<dbReference type="Gene3D" id="1.25.40.20">
    <property type="entry name" value="Ankyrin repeat-containing domain"/>
    <property type="match status" value="2"/>
</dbReference>
<dbReference type="Pfam" id="PF00023">
    <property type="entry name" value="Ank"/>
    <property type="match status" value="1"/>
</dbReference>
<dbReference type="SUPFAM" id="SSF48452">
    <property type="entry name" value="TPR-like"/>
    <property type="match status" value="1"/>
</dbReference>
<dbReference type="PANTHER" id="PTHR46224:SF5">
    <property type="entry name" value="OS09G0124800 PROTEIN"/>
    <property type="match status" value="1"/>
</dbReference>
<evidence type="ECO:0000256" key="2">
    <source>
        <dbReference type="PROSITE-ProRule" id="PRU00339"/>
    </source>
</evidence>
<dbReference type="InterPro" id="IPR058209">
    <property type="entry name" value="TPR_BSK1_C"/>
</dbReference>
<evidence type="ECO:0000313" key="4">
    <source>
        <dbReference type="EnsemblPlants" id="OB09G10550.1"/>
    </source>
</evidence>
<reference evidence="4" key="2">
    <citation type="submission" date="2013-04" db="UniProtKB">
        <authorList>
            <consortium name="EnsemblPlants"/>
        </authorList>
    </citation>
    <scope>IDENTIFICATION</scope>
</reference>
<dbReference type="STRING" id="4533.J3MVM7"/>
<feature type="repeat" description="ANK" evidence="1">
    <location>
        <begin position="147"/>
        <end position="179"/>
    </location>
</feature>
<organism evidence="4">
    <name type="scientific">Oryza brachyantha</name>
    <name type="common">malo sina</name>
    <dbReference type="NCBI Taxonomy" id="4533"/>
    <lineage>
        <taxon>Eukaryota</taxon>
        <taxon>Viridiplantae</taxon>
        <taxon>Streptophyta</taxon>
        <taxon>Embryophyta</taxon>
        <taxon>Tracheophyta</taxon>
        <taxon>Spermatophyta</taxon>
        <taxon>Magnoliopsida</taxon>
        <taxon>Liliopsida</taxon>
        <taxon>Poales</taxon>
        <taxon>Poaceae</taxon>
        <taxon>BOP clade</taxon>
        <taxon>Oryzoideae</taxon>
        <taxon>Oryzeae</taxon>
        <taxon>Oryzinae</taxon>
        <taxon>Oryza</taxon>
    </lineage>
</organism>
<feature type="repeat" description="ANK" evidence="1">
    <location>
        <begin position="213"/>
        <end position="245"/>
    </location>
</feature>
<dbReference type="InterPro" id="IPR011990">
    <property type="entry name" value="TPR-like_helical_dom_sf"/>
</dbReference>
<feature type="repeat" description="ANK" evidence="1">
    <location>
        <begin position="115"/>
        <end position="142"/>
    </location>
</feature>
<feature type="repeat" description="ANK" evidence="1">
    <location>
        <begin position="180"/>
        <end position="212"/>
    </location>
</feature>
<dbReference type="Pfam" id="PF25575">
    <property type="entry name" value="TPR_BSK1_C"/>
    <property type="match status" value="1"/>
</dbReference>
<dbReference type="InterPro" id="IPR019734">
    <property type="entry name" value="TPR_rpt"/>
</dbReference>
<evidence type="ECO:0000259" key="3">
    <source>
        <dbReference type="Pfam" id="PF25575"/>
    </source>
</evidence>
<dbReference type="PROSITE" id="PS50088">
    <property type="entry name" value="ANK_REPEAT"/>
    <property type="match status" value="6"/>
</dbReference>
<dbReference type="eggNOG" id="KOG0548">
    <property type="taxonomic scope" value="Eukaryota"/>
</dbReference>
<dbReference type="PRINTS" id="PR01415">
    <property type="entry name" value="ANKYRIN"/>
</dbReference>
<dbReference type="HOGENOM" id="CLU_000134_44_6_1"/>
<evidence type="ECO:0000256" key="1">
    <source>
        <dbReference type="PROSITE-ProRule" id="PRU00023"/>
    </source>
</evidence>
<dbReference type="InterPro" id="IPR036770">
    <property type="entry name" value="Ankyrin_rpt-contain_sf"/>
</dbReference>
<dbReference type="AlphaFoldDB" id="J3MVM7"/>
<feature type="repeat" description="ANK" evidence="1">
    <location>
        <begin position="83"/>
        <end position="115"/>
    </location>
</feature>
<reference evidence="4" key="1">
    <citation type="journal article" date="2013" name="Nat. Commun.">
        <title>Whole-genome sequencing of Oryza brachyantha reveals mechanisms underlying Oryza genome evolution.</title>
        <authorList>
            <person name="Chen J."/>
            <person name="Huang Q."/>
            <person name="Gao D."/>
            <person name="Wang J."/>
            <person name="Lang Y."/>
            <person name="Liu T."/>
            <person name="Li B."/>
            <person name="Bai Z."/>
            <person name="Luis Goicoechea J."/>
            <person name="Liang C."/>
            <person name="Chen C."/>
            <person name="Zhang W."/>
            <person name="Sun S."/>
            <person name="Liao Y."/>
            <person name="Zhang X."/>
            <person name="Yang L."/>
            <person name="Song C."/>
            <person name="Wang M."/>
            <person name="Shi J."/>
            <person name="Liu G."/>
            <person name="Liu J."/>
            <person name="Zhou H."/>
            <person name="Zhou W."/>
            <person name="Yu Q."/>
            <person name="An N."/>
            <person name="Chen Y."/>
            <person name="Cai Q."/>
            <person name="Wang B."/>
            <person name="Liu B."/>
            <person name="Min J."/>
            <person name="Huang Y."/>
            <person name="Wu H."/>
            <person name="Li Z."/>
            <person name="Zhang Y."/>
            <person name="Yin Y."/>
            <person name="Song W."/>
            <person name="Jiang J."/>
            <person name="Jackson S.A."/>
            <person name="Wing R.A."/>
            <person name="Wang J."/>
            <person name="Chen M."/>
        </authorList>
    </citation>
    <scope>NUCLEOTIDE SEQUENCE [LARGE SCALE GENOMIC DNA]</scope>
    <source>
        <strain evidence="4">cv. IRGC 101232</strain>
    </source>
</reference>
<dbReference type="PANTHER" id="PTHR46224">
    <property type="entry name" value="ANKYRIN REPEAT FAMILY PROTEIN"/>
    <property type="match status" value="1"/>
</dbReference>
<dbReference type="eggNOG" id="KOG0504">
    <property type="taxonomic scope" value="Eukaryota"/>
</dbReference>
<keyword evidence="5" id="KW-1185">Reference proteome</keyword>
<protein>
    <recommendedName>
        <fullName evidence="3">Serine/threonine-protein kinase BSK1-like TPR repeats domain-containing protein</fullName>
    </recommendedName>
</protein>
<dbReference type="SMART" id="SM00248">
    <property type="entry name" value="ANK"/>
    <property type="match status" value="7"/>
</dbReference>
<accession>J3MVM7</accession>
<dbReference type="PROSITE" id="PS50297">
    <property type="entry name" value="ANK_REP_REGION"/>
    <property type="match status" value="5"/>
</dbReference>
<name>J3MVM7_ORYBR</name>
<dbReference type="InterPro" id="IPR051616">
    <property type="entry name" value="Cul2-RING_E3_ligase_SR"/>
</dbReference>
<feature type="domain" description="Serine/threonine-protein kinase BSK1-like TPR repeats" evidence="3">
    <location>
        <begin position="302"/>
        <end position="381"/>
    </location>
</feature>
<feature type="repeat" description="ANK" evidence="1">
    <location>
        <begin position="49"/>
        <end position="71"/>
    </location>
</feature>